<dbReference type="InterPro" id="IPR007684">
    <property type="entry name" value="Znf_Ogr/Delta"/>
</dbReference>
<protein>
    <submittedName>
        <fullName evidence="3">Transcriptional regulator</fullName>
    </submittedName>
</protein>
<name>A0A2S8I0J0_BURCE</name>
<dbReference type="Pfam" id="PF04606">
    <property type="entry name" value="Ogr_Delta"/>
    <property type="match status" value="1"/>
</dbReference>
<dbReference type="EMBL" id="PUIQ01000095">
    <property type="protein sequence ID" value="PQP08175.1"/>
    <property type="molecule type" value="Genomic_DNA"/>
</dbReference>
<proteinExistence type="predicted"/>
<evidence type="ECO:0000259" key="2">
    <source>
        <dbReference type="Pfam" id="PF04606"/>
    </source>
</evidence>
<feature type="region of interest" description="Disordered" evidence="1">
    <location>
        <begin position="48"/>
        <end position="68"/>
    </location>
</feature>
<organism evidence="3 4">
    <name type="scientific">Burkholderia cepacia</name>
    <name type="common">Pseudomonas cepacia</name>
    <dbReference type="NCBI Taxonomy" id="292"/>
    <lineage>
        <taxon>Bacteria</taxon>
        <taxon>Pseudomonadati</taxon>
        <taxon>Pseudomonadota</taxon>
        <taxon>Betaproteobacteria</taxon>
        <taxon>Burkholderiales</taxon>
        <taxon>Burkholderiaceae</taxon>
        <taxon>Burkholderia</taxon>
        <taxon>Burkholderia cepacia complex</taxon>
    </lineage>
</organism>
<reference evidence="3 4" key="1">
    <citation type="submission" date="2018-02" db="EMBL/GenBank/DDBJ databases">
        <title>Draft genome sequencing of Burkholderia cepacia Y14-15.</title>
        <authorList>
            <person name="Zheng B.-X."/>
        </authorList>
    </citation>
    <scope>NUCLEOTIDE SEQUENCE [LARGE SCALE GENOMIC DNA]</scope>
    <source>
        <strain evidence="3 4">Y14-15</strain>
    </source>
</reference>
<comment type="caution">
    <text evidence="3">The sequence shown here is derived from an EMBL/GenBank/DDBJ whole genome shotgun (WGS) entry which is preliminary data.</text>
</comment>
<sequence>MRFTIACPHCGARGIARSLEQKEPLAWEIDYQCDNVVCGHTYRARLEMTPAEPPQPRTRAGGQMRLDV</sequence>
<dbReference type="RefSeq" id="WP_105393765.1">
    <property type="nucleotide sequence ID" value="NZ_PUIQ01000095.1"/>
</dbReference>
<evidence type="ECO:0000256" key="1">
    <source>
        <dbReference type="SAM" id="MobiDB-lite"/>
    </source>
</evidence>
<evidence type="ECO:0000313" key="4">
    <source>
        <dbReference type="Proteomes" id="UP000238206"/>
    </source>
</evidence>
<gene>
    <name evidence="3" type="ORF">C5615_36805</name>
</gene>
<feature type="domain" description="Zinc finger Ogr/Delta-type" evidence="2">
    <location>
        <begin position="7"/>
        <end position="50"/>
    </location>
</feature>
<dbReference type="Proteomes" id="UP000238206">
    <property type="component" value="Unassembled WGS sequence"/>
</dbReference>
<accession>A0A2S8I0J0</accession>
<evidence type="ECO:0000313" key="3">
    <source>
        <dbReference type="EMBL" id="PQP08175.1"/>
    </source>
</evidence>
<dbReference type="AlphaFoldDB" id="A0A2S8I0J0"/>